<dbReference type="SUPFAM" id="SSF52402">
    <property type="entry name" value="Adenine nucleotide alpha hydrolases-like"/>
    <property type="match status" value="1"/>
</dbReference>
<name>A0A934WIT9_9RHOB</name>
<protein>
    <submittedName>
        <fullName evidence="3">Universal stress protein</fullName>
    </submittedName>
</protein>
<reference evidence="3" key="2">
    <citation type="journal article" date="2020" name="Microorganisms">
        <title>Osmotic Adaptation and Compatible Solute Biosynthesis of Phototrophic Bacteria as Revealed from Genome Analyses.</title>
        <authorList>
            <person name="Imhoff J.F."/>
            <person name="Rahn T."/>
            <person name="Kunzel S."/>
            <person name="Keller A."/>
            <person name="Neulinger S.C."/>
        </authorList>
    </citation>
    <scope>NUCLEOTIDE SEQUENCE</scope>
    <source>
        <strain evidence="3">LMG 28126</strain>
    </source>
</reference>
<dbReference type="Pfam" id="PF00582">
    <property type="entry name" value="Usp"/>
    <property type="match status" value="1"/>
</dbReference>
<organism evidence="3 4">
    <name type="scientific">Rhodobaculum claviforme</name>
    <dbReference type="NCBI Taxonomy" id="1549854"/>
    <lineage>
        <taxon>Bacteria</taxon>
        <taxon>Pseudomonadati</taxon>
        <taxon>Pseudomonadota</taxon>
        <taxon>Alphaproteobacteria</taxon>
        <taxon>Rhodobacterales</taxon>
        <taxon>Paracoccaceae</taxon>
        <taxon>Rhodobaculum</taxon>
    </lineage>
</organism>
<dbReference type="PANTHER" id="PTHR46268">
    <property type="entry name" value="STRESS RESPONSE PROTEIN NHAX"/>
    <property type="match status" value="1"/>
</dbReference>
<sequence>MYHHLLVPVAFDTDHKPADALAVARQLAAPGARVTVLHVMEEAPPYALTYIPADVTRSLRDALQAELDAMAQGFDDGHGVLIEGQPGRTLLDWAHEHAVDCIVIASHRPGIEDRWFMGSTASWVVGRAQCAVHVLR</sequence>
<gene>
    <name evidence="3" type="ORF">CCR87_08155</name>
</gene>
<dbReference type="InterPro" id="IPR014729">
    <property type="entry name" value="Rossmann-like_a/b/a_fold"/>
</dbReference>
<dbReference type="AlphaFoldDB" id="A0A934WIT9"/>
<comment type="caution">
    <text evidence="3">The sequence shown here is derived from an EMBL/GenBank/DDBJ whole genome shotgun (WGS) entry which is preliminary data.</text>
</comment>
<dbReference type="EMBL" id="NHSD01000229">
    <property type="protein sequence ID" value="MBK5927301.1"/>
    <property type="molecule type" value="Genomic_DNA"/>
</dbReference>
<reference evidence="3" key="1">
    <citation type="submission" date="2017-05" db="EMBL/GenBank/DDBJ databases">
        <authorList>
            <person name="Imhoff J.F."/>
            <person name="Rahn T."/>
            <person name="Kuenzel S."/>
            <person name="Neulinger S.C."/>
        </authorList>
    </citation>
    <scope>NUCLEOTIDE SEQUENCE</scope>
    <source>
        <strain evidence="3">LMG 28126</strain>
    </source>
</reference>
<dbReference type="Gene3D" id="3.40.50.620">
    <property type="entry name" value="HUPs"/>
    <property type="match status" value="1"/>
</dbReference>
<proteinExistence type="inferred from homology"/>
<dbReference type="Proteomes" id="UP000706333">
    <property type="component" value="Unassembled WGS sequence"/>
</dbReference>
<comment type="similarity">
    <text evidence="1">Belongs to the universal stress protein A family.</text>
</comment>
<evidence type="ECO:0000313" key="3">
    <source>
        <dbReference type="EMBL" id="MBK5927301.1"/>
    </source>
</evidence>
<evidence type="ECO:0000256" key="1">
    <source>
        <dbReference type="ARBA" id="ARBA00008791"/>
    </source>
</evidence>
<evidence type="ECO:0000259" key="2">
    <source>
        <dbReference type="Pfam" id="PF00582"/>
    </source>
</evidence>
<dbReference type="InterPro" id="IPR006016">
    <property type="entry name" value="UspA"/>
</dbReference>
<accession>A0A934WIT9</accession>
<feature type="domain" description="UspA" evidence="2">
    <location>
        <begin position="1"/>
        <end position="136"/>
    </location>
</feature>
<dbReference type="RefSeq" id="WP_201157064.1">
    <property type="nucleotide sequence ID" value="NZ_NHSD01000229.1"/>
</dbReference>
<evidence type="ECO:0000313" key="4">
    <source>
        <dbReference type="Proteomes" id="UP000706333"/>
    </source>
</evidence>
<keyword evidence="4" id="KW-1185">Reference proteome</keyword>
<dbReference type="PANTHER" id="PTHR46268:SF6">
    <property type="entry name" value="UNIVERSAL STRESS PROTEIN UP12"/>
    <property type="match status" value="1"/>
</dbReference>
<dbReference type="CDD" id="cd00293">
    <property type="entry name" value="USP-like"/>
    <property type="match status" value="1"/>
</dbReference>